<accession>A0A1Y1XD58</accession>
<organism evidence="1 2">
    <name type="scientific">Anaeromyces robustus</name>
    <dbReference type="NCBI Taxonomy" id="1754192"/>
    <lineage>
        <taxon>Eukaryota</taxon>
        <taxon>Fungi</taxon>
        <taxon>Fungi incertae sedis</taxon>
        <taxon>Chytridiomycota</taxon>
        <taxon>Chytridiomycota incertae sedis</taxon>
        <taxon>Neocallimastigomycetes</taxon>
        <taxon>Neocallimastigales</taxon>
        <taxon>Neocallimastigaceae</taxon>
        <taxon>Anaeromyces</taxon>
    </lineage>
</organism>
<reference evidence="1 2" key="1">
    <citation type="submission" date="2016-08" db="EMBL/GenBank/DDBJ databases">
        <title>A Parts List for Fungal Cellulosomes Revealed by Comparative Genomics.</title>
        <authorList>
            <consortium name="DOE Joint Genome Institute"/>
            <person name="Haitjema C.H."/>
            <person name="Gilmore S.P."/>
            <person name="Henske J.K."/>
            <person name="Solomon K.V."/>
            <person name="De Groot R."/>
            <person name="Kuo A."/>
            <person name="Mondo S.J."/>
            <person name="Salamov A.A."/>
            <person name="Labutti K."/>
            <person name="Zhao Z."/>
            <person name="Chiniquy J."/>
            <person name="Barry K."/>
            <person name="Brewer H.M."/>
            <person name="Purvine S.O."/>
            <person name="Wright A.T."/>
            <person name="Boxma B."/>
            <person name="Van Alen T."/>
            <person name="Hackstein J.H."/>
            <person name="Baker S.E."/>
            <person name="Grigoriev I.V."/>
            <person name="O'Malley M.A."/>
        </authorList>
    </citation>
    <scope>NUCLEOTIDE SEQUENCE [LARGE SCALE GENOMIC DNA]</scope>
    <source>
        <strain evidence="1 2">S4</strain>
    </source>
</reference>
<sequence>MASQVSNNISITINGLISYKTYGKKLVDIKFSLTSMRTMNERKMFAVKWLFYAEDCRSGAAERKIFHICLDYLSKKHQEIAKDVIKFIPILVVRMIYWNIKGIRDGKISVSVCAEWMLSINASAKKTKELACIFIKKFNCSEKQY</sequence>
<reference evidence="1 2" key="2">
    <citation type="submission" date="2016-08" db="EMBL/GenBank/DDBJ databases">
        <title>Pervasive Adenine N6-methylation of Active Genes in Fungi.</title>
        <authorList>
            <consortium name="DOE Joint Genome Institute"/>
            <person name="Mondo S.J."/>
            <person name="Dannebaum R.O."/>
            <person name="Kuo R.C."/>
            <person name="Labutti K."/>
            <person name="Haridas S."/>
            <person name="Kuo A."/>
            <person name="Salamov A."/>
            <person name="Ahrendt S.R."/>
            <person name="Lipzen A."/>
            <person name="Sullivan W."/>
            <person name="Andreopoulos W.B."/>
            <person name="Clum A."/>
            <person name="Lindquist E."/>
            <person name="Daum C."/>
            <person name="Ramamoorthy G.K."/>
            <person name="Gryganskyi A."/>
            <person name="Culley D."/>
            <person name="Magnuson J.K."/>
            <person name="James T.Y."/>
            <person name="O'Malley M.A."/>
            <person name="Stajich J.E."/>
            <person name="Spatafora J.W."/>
            <person name="Visel A."/>
            <person name="Grigoriev I.V."/>
        </authorList>
    </citation>
    <scope>NUCLEOTIDE SEQUENCE [LARGE SCALE GENOMIC DNA]</scope>
    <source>
        <strain evidence="1 2">S4</strain>
    </source>
</reference>
<dbReference type="OrthoDB" id="2125018at2759"/>
<comment type="caution">
    <text evidence="1">The sequence shown here is derived from an EMBL/GenBank/DDBJ whole genome shotgun (WGS) entry which is preliminary data.</text>
</comment>
<protein>
    <submittedName>
        <fullName evidence="1">Uncharacterized protein</fullName>
    </submittedName>
</protein>
<keyword evidence="2" id="KW-1185">Reference proteome</keyword>
<dbReference type="EMBL" id="MCFG01000069">
    <property type="protein sequence ID" value="ORX83612.1"/>
    <property type="molecule type" value="Genomic_DNA"/>
</dbReference>
<evidence type="ECO:0000313" key="2">
    <source>
        <dbReference type="Proteomes" id="UP000193944"/>
    </source>
</evidence>
<dbReference type="AlphaFoldDB" id="A0A1Y1XD58"/>
<name>A0A1Y1XD58_9FUNG</name>
<evidence type="ECO:0000313" key="1">
    <source>
        <dbReference type="EMBL" id="ORX83612.1"/>
    </source>
</evidence>
<dbReference type="Proteomes" id="UP000193944">
    <property type="component" value="Unassembled WGS sequence"/>
</dbReference>
<gene>
    <name evidence="1" type="ORF">BCR32DRAFT_277858</name>
</gene>
<proteinExistence type="predicted"/>